<accession>A0A671EA20</accession>
<sequence>RPQTPFLVGAQNPQPLHSSHLNCLSQGQVFRVGALCDWTSGDVTALCAPTPPTQWFCWPGLWPRQPGEGGGRGGEVDSRSYKAFLCPWELVRTACQSLCSRSSDAMGTRYLLVLFLILLVLGFEVQGNPVTPQDEATSLTLLSKMQESLFSYWDTAKTAAENLYKKTYLPSMDEKIRDMYSKSTAAVSTYAGIFTDQVLHLLKGEE</sequence>
<dbReference type="GO" id="GO:0034362">
    <property type="term" value="C:low-density lipoprotein particle"/>
    <property type="evidence" value="ECO:0007669"/>
    <property type="project" value="UniProtKB-UniRule"/>
</dbReference>
<evidence type="ECO:0000256" key="6">
    <source>
        <dbReference type="ARBA" id="ARBA00022525"/>
    </source>
</evidence>
<evidence type="ECO:0000256" key="7">
    <source>
        <dbReference type="ARBA" id="ARBA00022710"/>
    </source>
</evidence>
<evidence type="ECO:0000256" key="15">
    <source>
        <dbReference type="ARBA" id="ARBA00031176"/>
    </source>
</evidence>
<dbReference type="InterPro" id="IPR023121">
    <property type="entry name" value="ApoC-II_dom_sf"/>
</dbReference>
<dbReference type="PANTHER" id="PTHR16566">
    <property type="entry name" value="APOLIPOPROTEIN C-II"/>
    <property type="match status" value="1"/>
</dbReference>
<evidence type="ECO:0000313" key="18">
    <source>
        <dbReference type="Proteomes" id="UP000472240"/>
    </source>
</evidence>
<keyword evidence="11" id="KW-0730">Sialic acid</keyword>
<dbReference type="GO" id="GO:0034364">
    <property type="term" value="C:high-density lipoprotein particle"/>
    <property type="evidence" value="ECO:0007669"/>
    <property type="project" value="UniProtKB-KW"/>
</dbReference>
<keyword evidence="4 16" id="KW-0813">Transport</keyword>
<keyword evidence="9 16" id="KW-0345">HDL</keyword>
<dbReference type="PANTHER" id="PTHR16566:SF0">
    <property type="entry name" value="APOLIPOPROTEIN C-II"/>
    <property type="match status" value="1"/>
</dbReference>
<dbReference type="GO" id="GO:0042627">
    <property type="term" value="C:chylomicron"/>
    <property type="evidence" value="ECO:0007669"/>
    <property type="project" value="UniProtKB-UniRule"/>
</dbReference>
<proteinExistence type="inferred from homology"/>
<keyword evidence="6 16" id="KW-0964">Secreted</keyword>
<dbReference type="OMA" id="PFGMEGE"/>
<evidence type="ECO:0000256" key="2">
    <source>
        <dbReference type="ARBA" id="ARBA00007221"/>
    </source>
</evidence>
<reference evidence="17 18" key="1">
    <citation type="journal article" date="2015" name="Annu Rev Anim Biosci">
        <title>The Genome 10K Project: a way forward.</title>
        <authorList>
            <person name="Koepfli K.P."/>
            <person name="Paten B."/>
            <person name="O'Brien S.J."/>
            <person name="Koepfli K.P."/>
            <person name="Paten B."/>
            <person name="Antunes A."/>
            <person name="Belov K."/>
            <person name="Bustamante C."/>
            <person name="Castoe T.A."/>
            <person name="Clawson H."/>
            <person name="Crawford A.J."/>
            <person name="Diekhans M."/>
            <person name="Distel D."/>
            <person name="Durbin R."/>
            <person name="Earl D."/>
            <person name="Fujita M.K."/>
            <person name="Gamble T."/>
            <person name="Georges A."/>
            <person name="Gemmell N."/>
            <person name="Gilbert M.T."/>
            <person name="Graves J.M."/>
            <person name="Green R.E."/>
            <person name="Hickey G."/>
            <person name="Jarvis E.D."/>
            <person name="Johnson W."/>
            <person name="Komissarov A."/>
            <person name="Korf I."/>
            <person name="Kuhn R."/>
            <person name="Larkin D.M."/>
            <person name="Lewin H."/>
            <person name="Lopez J.V."/>
            <person name="Ma J."/>
            <person name="Marques-Bonet T."/>
            <person name="Miller W."/>
            <person name="Murphy R."/>
            <person name="Pevzner P."/>
            <person name="Shapiro B."/>
            <person name="Steiner C."/>
            <person name="Tamazian G."/>
            <person name="Venkatesh B."/>
            <person name="Wang J."/>
            <person name="Wayne R."/>
            <person name="Wiley E."/>
            <person name="Yang H."/>
            <person name="Zhang G."/>
            <person name="Haussler D."/>
            <person name="Ryder O."/>
            <person name="O'Brien S.J."/>
        </authorList>
    </citation>
    <scope>NUCLEOTIDE SEQUENCE</scope>
</reference>
<evidence type="ECO:0000256" key="1">
    <source>
        <dbReference type="ARBA" id="ARBA00004613"/>
    </source>
</evidence>
<dbReference type="GO" id="GO:0016004">
    <property type="term" value="F:phospholipase activator activity"/>
    <property type="evidence" value="ECO:0007669"/>
    <property type="project" value="TreeGrafter"/>
</dbReference>
<dbReference type="Ensembl" id="ENSRFET00010009433.1">
    <property type="protein sequence ID" value="ENSRFEP00010008588.1"/>
    <property type="gene ID" value="ENSRFEG00010005861.1"/>
</dbReference>
<dbReference type="GO" id="GO:0016042">
    <property type="term" value="P:lipid catabolic process"/>
    <property type="evidence" value="ECO:0007669"/>
    <property type="project" value="UniProtKB-UniRule"/>
</dbReference>
<evidence type="ECO:0000256" key="10">
    <source>
        <dbReference type="ARBA" id="ARBA00022963"/>
    </source>
</evidence>
<keyword evidence="18" id="KW-1185">Reference proteome</keyword>
<dbReference type="FunFam" id="1.10.1440.10:FF:000001">
    <property type="entry name" value="Apolipoprotein C-II"/>
    <property type="match status" value="1"/>
</dbReference>
<reference evidence="17 18" key="2">
    <citation type="journal article" date="2018" name="Annu Rev Anim Biosci">
        <title>Bat Biology, Genomes, and the Bat1K Project: To Generate Chromosome-Level Genomes for All Living Bat Species.</title>
        <authorList>
            <person name="Teeling E.C."/>
            <person name="Vernes S.C."/>
            <person name="Davalos L.M."/>
            <person name="Ray D.A."/>
            <person name="Gilbert M.T.P."/>
            <person name="Myers E."/>
        </authorList>
    </citation>
    <scope>NUCLEOTIDE SEQUENCE</scope>
</reference>
<evidence type="ECO:0000256" key="16">
    <source>
        <dbReference type="RuleBase" id="RU368054"/>
    </source>
</evidence>
<evidence type="ECO:0000256" key="14">
    <source>
        <dbReference type="ARBA" id="ARBA00023313"/>
    </source>
</evidence>
<evidence type="ECO:0000256" key="4">
    <source>
        <dbReference type="ARBA" id="ARBA00022448"/>
    </source>
</evidence>
<keyword evidence="13 16" id="KW-0443">Lipid metabolism</keyword>
<dbReference type="GO" id="GO:0034361">
    <property type="term" value="C:very-low-density lipoprotein particle"/>
    <property type="evidence" value="ECO:0007669"/>
    <property type="project" value="UniProtKB-UniRule"/>
</dbReference>
<organism evidence="17 18">
    <name type="scientific">Rhinolophus ferrumequinum</name>
    <name type="common">Greater horseshoe bat</name>
    <dbReference type="NCBI Taxonomy" id="59479"/>
    <lineage>
        <taxon>Eukaryota</taxon>
        <taxon>Metazoa</taxon>
        <taxon>Chordata</taxon>
        <taxon>Craniata</taxon>
        <taxon>Vertebrata</taxon>
        <taxon>Euteleostomi</taxon>
        <taxon>Mammalia</taxon>
        <taxon>Eutheria</taxon>
        <taxon>Laurasiatheria</taxon>
        <taxon>Chiroptera</taxon>
        <taxon>Yinpterochiroptera</taxon>
        <taxon>Rhinolophoidea</taxon>
        <taxon>Rhinolophidae</taxon>
        <taxon>Rhinolophinae</taxon>
        <taxon>Rhinolophus</taxon>
    </lineage>
</organism>
<evidence type="ECO:0000256" key="12">
    <source>
        <dbReference type="ARBA" id="ARBA00023055"/>
    </source>
</evidence>
<evidence type="ECO:0000256" key="5">
    <source>
        <dbReference type="ARBA" id="ARBA00022513"/>
    </source>
</evidence>
<comment type="function">
    <text evidence="16">Component of chylomicrons, very low-density lipoproteins (VLDL), low-density lipoproteins (LDL), and high-density lipoproteins (HDL) in plasma. Plays an important role in lipoprotein metabolism as an activator of lipoprotein lipase.</text>
</comment>
<reference evidence="17" key="5">
    <citation type="submission" date="2025-09" db="UniProtKB">
        <authorList>
            <consortium name="Ensembl"/>
        </authorList>
    </citation>
    <scope>IDENTIFICATION</scope>
</reference>
<dbReference type="InterPro" id="IPR008019">
    <property type="entry name" value="Apo-CII"/>
</dbReference>
<dbReference type="AlphaFoldDB" id="A0A671EA20"/>
<keyword evidence="5 16" id="KW-0162">Chylomicron</keyword>
<comment type="similarity">
    <text evidence="2 16">Belongs to the apolipoprotein C2 family.</text>
</comment>
<reference evidence="18" key="3">
    <citation type="submission" date="2018-12" db="EMBL/GenBank/DDBJ databases">
        <title>G10K-VGP greater horseshoe bat female genome, primary haplotype.</title>
        <authorList>
            <person name="Teeling E."/>
            <person name="Myers G."/>
            <person name="Vernes S."/>
            <person name="Pippel M."/>
            <person name="Winkler S."/>
            <person name="Fedrigo O."/>
            <person name="Rhie A."/>
            <person name="Koren S."/>
            <person name="Phillippy A."/>
            <person name="Lewin H."/>
            <person name="Damas J."/>
            <person name="Howe K."/>
            <person name="Mountcastle J."/>
            <person name="Jarvis E.D."/>
        </authorList>
    </citation>
    <scope>NUCLEOTIDE SEQUENCE [LARGE SCALE GENOMIC DNA]</scope>
</reference>
<dbReference type="Pfam" id="PF05355">
    <property type="entry name" value="Apo-CII"/>
    <property type="match status" value="1"/>
</dbReference>
<dbReference type="GeneTree" id="ENSGT00390000007913"/>
<evidence type="ECO:0000313" key="17">
    <source>
        <dbReference type="Ensembl" id="ENSRFEP00010008588.1"/>
    </source>
</evidence>
<dbReference type="Proteomes" id="UP000472240">
    <property type="component" value="Chromosome 15"/>
</dbReference>
<dbReference type="InParanoid" id="A0A671EA20"/>
<keyword evidence="10 16" id="KW-0442">Lipid degradation</keyword>
<reference evidence="17" key="4">
    <citation type="submission" date="2025-08" db="UniProtKB">
        <authorList>
            <consortium name="Ensembl"/>
        </authorList>
    </citation>
    <scope>IDENTIFICATION</scope>
</reference>
<evidence type="ECO:0000256" key="9">
    <source>
        <dbReference type="ARBA" id="ARBA00022850"/>
    </source>
</evidence>
<comment type="subcellular location">
    <subcellularLocation>
        <location evidence="1 16">Secreted</location>
    </subcellularLocation>
</comment>
<keyword evidence="7 16" id="KW-0427">LDL</keyword>
<keyword evidence="14 16" id="KW-0850">VLDL</keyword>
<evidence type="ECO:0000256" key="3">
    <source>
        <dbReference type="ARBA" id="ARBA00013947"/>
    </source>
</evidence>
<protein>
    <recommendedName>
        <fullName evidence="3 16">Apolipoprotein C-II</fullName>
        <shortName evidence="16">Apo-CII</shortName>
        <shortName evidence="16">ApoC-II</shortName>
    </recommendedName>
    <alternativeName>
        <fullName evidence="15 16">Apolipoprotein C2</fullName>
    </alternativeName>
</protein>
<name>A0A671EA20_RHIFE</name>
<dbReference type="GO" id="GO:0006869">
    <property type="term" value="P:lipid transport"/>
    <property type="evidence" value="ECO:0007669"/>
    <property type="project" value="UniProtKB-UniRule"/>
</dbReference>
<dbReference type="GO" id="GO:0060697">
    <property type="term" value="P:positive regulation of phospholipid catabolic process"/>
    <property type="evidence" value="ECO:0007669"/>
    <property type="project" value="TreeGrafter"/>
</dbReference>
<evidence type="ECO:0000256" key="11">
    <source>
        <dbReference type="ARBA" id="ARBA00022981"/>
    </source>
</evidence>
<evidence type="ECO:0000256" key="13">
    <source>
        <dbReference type="ARBA" id="ARBA00023098"/>
    </source>
</evidence>
<evidence type="ECO:0000256" key="8">
    <source>
        <dbReference type="ARBA" id="ARBA00022729"/>
    </source>
</evidence>
<keyword evidence="12 16" id="KW-0445">Lipid transport</keyword>
<dbReference type="GO" id="GO:0043274">
    <property type="term" value="F:phospholipase binding"/>
    <property type="evidence" value="ECO:0007669"/>
    <property type="project" value="TreeGrafter"/>
</dbReference>
<keyword evidence="11" id="KW-0325">Glycoprotein</keyword>
<dbReference type="Gene3D" id="1.10.1440.10">
    <property type="entry name" value="Apolipoprotein C-II"/>
    <property type="match status" value="1"/>
</dbReference>
<keyword evidence="8 16" id="KW-0732">Signal</keyword>